<proteinExistence type="evidence at transcript level"/>
<feature type="compositionally biased region" description="Basic residues" evidence="1">
    <location>
        <begin position="225"/>
        <end position="239"/>
    </location>
</feature>
<protein>
    <submittedName>
        <fullName evidence="2">IQ motif-containing E-like protein</fullName>
    </submittedName>
</protein>
<sequence length="389" mass="44563">TIQKTNEANYKLRQENQSLKEDLDKLMQKAEKRKDDEEKHGDKNKRELLGTISKLEKRLDKAEETTSLMSDIETRSSNIEGKIKLEGNAAQRIDQLDRRETELLEEINKIQNTNKKLKEDRAHYRKKADEKDKEIKKLKAELDEVQAELDGFYENDRVTPRQTTPRKDTRVAKKRTGYDKAEVEKFRRKHAAKTIQHRWRNHKHEKDEQEDDEAAEMIQSYLRAHSSRKQHLKRGKGKSGRIADDDDDNSDDGDRIHGRKKKRGAIDSTTETGSAASDDDSLAGIYKNQLSNANMSNSFRFNNSLRSRHSDDDTEQTPTETDTDGPTMSSSLKKRESGRFAPVSTSGRASPKTKVMSRSGRASPKRNDISDDDDDDSDDDDLIVTSGRI</sequence>
<feature type="compositionally biased region" description="Acidic residues" evidence="1">
    <location>
        <begin position="370"/>
        <end position="382"/>
    </location>
</feature>
<dbReference type="Gene3D" id="1.20.5.190">
    <property type="match status" value="1"/>
</dbReference>
<accession>D2WL81</accession>
<dbReference type="PROSITE" id="PS50096">
    <property type="entry name" value="IQ"/>
    <property type="match status" value="1"/>
</dbReference>
<evidence type="ECO:0000256" key="1">
    <source>
        <dbReference type="SAM" id="MobiDB-lite"/>
    </source>
</evidence>
<feature type="region of interest" description="Disordered" evidence="1">
    <location>
        <begin position="1"/>
        <end position="49"/>
    </location>
</feature>
<evidence type="ECO:0000313" key="2">
    <source>
        <dbReference type="EMBL" id="ADB11396.1"/>
    </source>
</evidence>
<feature type="compositionally biased region" description="Low complexity" evidence="1">
    <location>
        <begin position="291"/>
        <end position="305"/>
    </location>
</feature>
<feature type="compositionally biased region" description="Basic residues" evidence="1">
    <location>
        <begin position="186"/>
        <end position="203"/>
    </location>
</feature>
<dbReference type="AlphaFoldDB" id="D2WL81"/>
<feature type="region of interest" description="Disordered" evidence="1">
    <location>
        <begin position="153"/>
        <end position="389"/>
    </location>
</feature>
<feature type="compositionally biased region" description="Basic and acidic residues" evidence="1">
    <location>
        <begin position="10"/>
        <end position="49"/>
    </location>
</feature>
<feature type="non-terminal residue" evidence="2">
    <location>
        <position position="1"/>
    </location>
</feature>
<dbReference type="EMBL" id="GQ381298">
    <property type="protein sequence ID" value="ADB11396.1"/>
    <property type="molecule type" value="mRNA"/>
</dbReference>
<reference evidence="2" key="1">
    <citation type="journal article" date="2009" name="BMC Evol. Biol.">
        <title>An EST screen from the annelid Pomatoceros lamarckii reveals patterns of gene loss and gain in animals.</title>
        <authorList>
            <person name="Takahashi T."/>
            <person name="McDougall C."/>
            <person name="Troscianko J."/>
            <person name="Chen W.C."/>
            <person name="Jayaraman-Nagarajan A."/>
            <person name="Shimeld S.M."/>
            <person name="Ferrier D.E."/>
        </authorList>
    </citation>
    <scope>NUCLEOTIDE SEQUENCE</scope>
</reference>
<feature type="compositionally biased region" description="Basic and acidic residues" evidence="1">
    <location>
        <begin position="154"/>
        <end position="185"/>
    </location>
</feature>
<name>D2WL81_SPILA</name>
<feature type="compositionally biased region" description="Low complexity" evidence="1">
    <location>
        <begin position="316"/>
        <end position="327"/>
    </location>
</feature>
<organism evidence="2">
    <name type="scientific">Spirobranchus lamarcki</name>
    <name type="common">Keelworm</name>
    <name type="synonym">Pomatoceros lamarcki</name>
    <dbReference type="NCBI Taxonomy" id="2082999"/>
    <lineage>
        <taxon>Eukaryota</taxon>
        <taxon>Metazoa</taxon>
        <taxon>Spiralia</taxon>
        <taxon>Lophotrochozoa</taxon>
        <taxon>Annelida</taxon>
        <taxon>Polychaeta</taxon>
        <taxon>Sedentaria</taxon>
        <taxon>Canalipalpata</taxon>
        <taxon>Sabellida</taxon>
        <taxon>Serpulidae</taxon>
        <taxon>Spirobranchus</taxon>
    </lineage>
</organism>